<dbReference type="Pfam" id="PF00107">
    <property type="entry name" value="ADH_zinc_N"/>
    <property type="match status" value="1"/>
</dbReference>
<dbReference type="InterPro" id="IPR013154">
    <property type="entry name" value="ADH-like_N"/>
</dbReference>
<dbReference type="Gene3D" id="3.90.180.10">
    <property type="entry name" value="Medium-chain alcohol dehydrogenases, catalytic domain"/>
    <property type="match status" value="1"/>
</dbReference>
<dbReference type="InterPro" id="IPR052711">
    <property type="entry name" value="Zinc_ADH-like"/>
</dbReference>
<accession>A0A9W9G8R6</accession>
<dbReference type="EMBL" id="JAPQKH010000002">
    <property type="protein sequence ID" value="KAJ5114049.1"/>
    <property type="molecule type" value="Genomic_DNA"/>
</dbReference>
<proteinExistence type="predicted"/>
<name>A0A9W9G8R6_9EURO</name>
<dbReference type="SUPFAM" id="SSF50129">
    <property type="entry name" value="GroES-like"/>
    <property type="match status" value="1"/>
</dbReference>
<protein>
    <recommendedName>
        <fullName evidence="1">Enoyl reductase (ER) domain-containing protein</fullName>
    </recommendedName>
</protein>
<dbReference type="CDD" id="cd08276">
    <property type="entry name" value="MDR7"/>
    <property type="match status" value="1"/>
</dbReference>
<dbReference type="InterPro" id="IPR020843">
    <property type="entry name" value="ER"/>
</dbReference>
<dbReference type="SMART" id="SM00829">
    <property type="entry name" value="PKS_ER"/>
    <property type="match status" value="1"/>
</dbReference>
<keyword evidence="3" id="KW-1185">Reference proteome</keyword>
<dbReference type="InterPro" id="IPR036291">
    <property type="entry name" value="NAD(P)-bd_dom_sf"/>
</dbReference>
<dbReference type="GO" id="GO:0016491">
    <property type="term" value="F:oxidoreductase activity"/>
    <property type="evidence" value="ECO:0007669"/>
    <property type="project" value="InterPro"/>
</dbReference>
<dbReference type="AlphaFoldDB" id="A0A9W9G8R6"/>
<sequence>MARQWILTAQDGFRTSLKYQENISVPSSDELGPHDVLVRMHAAGLNYRELEIARPSIIGNIPLPMIPGCDGAGIVEAAGSDVKDFRPGDKVVTHCTAPKYVEAHGDDAPVSLAGVTESLGLGTNGTLRSLGVFSEYNLVHAPKSLPLLQASSLSSWNALFGLEGKKPGPGSWVLVQGTGGVSIAALQIAVAVGATVVATSSTAEKQARLKDLGASHVLDYRTNSKWGEEARQLTPEGRGFDFILDVAGNESLPHSLAAVRVEGVIVVIGHVGSQVEVVPLFSVMLNTCIVRGILAGTRTQFREMIRFIDEKKIVPVIDDVVFELSEAKEAYAFLEAKKHFGKIAIRIDHSVASA</sequence>
<dbReference type="PANTHER" id="PTHR45033">
    <property type="match status" value="1"/>
</dbReference>
<dbReference type="Proteomes" id="UP001149165">
    <property type="component" value="Unassembled WGS sequence"/>
</dbReference>
<feature type="domain" description="Enoyl reductase (ER)" evidence="1">
    <location>
        <begin position="12"/>
        <end position="345"/>
    </location>
</feature>
<comment type="caution">
    <text evidence="2">The sequence shown here is derived from an EMBL/GenBank/DDBJ whole genome shotgun (WGS) entry which is preliminary data.</text>
</comment>
<reference evidence="2" key="1">
    <citation type="submission" date="2022-11" db="EMBL/GenBank/DDBJ databases">
        <authorList>
            <person name="Petersen C."/>
        </authorList>
    </citation>
    <scope>NUCLEOTIDE SEQUENCE</scope>
    <source>
        <strain evidence="2">IBT 30069</strain>
    </source>
</reference>
<evidence type="ECO:0000259" key="1">
    <source>
        <dbReference type="SMART" id="SM00829"/>
    </source>
</evidence>
<reference evidence="2" key="2">
    <citation type="journal article" date="2023" name="IMA Fungus">
        <title>Comparative genomic study of the Penicillium genus elucidates a diverse pangenome and 15 lateral gene transfer events.</title>
        <authorList>
            <person name="Petersen C."/>
            <person name="Sorensen T."/>
            <person name="Nielsen M.R."/>
            <person name="Sondergaard T.E."/>
            <person name="Sorensen J.L."/>
            <person name="Fitzpatrick D.A."/>
            <person name="Frisvad J.C."/>
            <person name="Nielsen K.L."/>
        </authorList>
    </citation>
    <scope>NUCLEOTIDE SEQUENCE</scope>
    <source>
        <strain evidence="2">IBT 30069</strain>
    </source>
</reference>
<dbReference type="Gene3D" id="3.40.50.720">
    <property type="entry name" value="NAD(P)-binding Rossmann-like Domain"/>
    <property type="match status" value="1"/>
</dbReference>
<dbReference type="SUPFAM" id="SSF51735">
    <property type="entry name" value="NAD(P)-binding Rossmann-fold domains"/>
    <property type="match status" value="1"/>
</dbReference>
<evidence type="ECO:0000313" key="3">
    <source>
        <dbReference type="Proteomes" id="UP001149165"/>
    </source>
</evidence>
<dbReference type="Pfam" id="PF08240">
    <property type="entry name" value="ADH_N"/>
    <property type="match status" value="1"/>
</dbReference>
<evidence type="ECO:0000313" key="2">
    <source>
        <dbReference type="EMBL" id="KAJ5114049.1"/>
    </source>
</evidence>
<gene>
    <name evidence="2" type="ORF">N7456_002583</name>
</gene>
<dbReference type="InterPro" id="IPR013149">
    <property type="entry name" value="ADH-like_C"/>
</dbReference>
<dbReference type="PANTHER" id="PTHR45033:SF2">
    <property type="entry name" value="ZINC-TYPE ALCOHOL DEHYDROGENASE-LIKE PROTEIN C1773.06C"/>
    <property type="match status" value="1"/>
</dbReference>
<organism evidence="2 3">
    <name type="scientific">Penicillium angulare</name>
    <dbReference type="NCBI Taxonomy" id="116970"/>
    <lineage>
        <taxon>Eukaryota</taxon>
        <taxon>Fungi</taxon>
        <taxon>Dikarya</taxon>
        <taxon>Ascomycota</taxon>
        <taxon>Pezizomycotina</taxon>
        <taxon>Eurotiomycetes</taxon>
        <taxon>Eurotiomycetidae</taxon>
        <taxon>Eurotiales</taxon>
        <taxon>Aspergillaceae</taxon>
        <taxon>Penicillium</taxon>
    </lineage>
</organism>
<dbReference type="OrthoDB" id="9930022at2759"/>
<dbReference type="InterPro" id="IPR011032">
    <property type="entry name" value="GroES-like_sf"/>
</dbReference>